<dbReference type="AlphaFoldDB" id="A0AAN9GL95"/>
<proteinExistence type="predicted"/>
<feature type="compositionally biased region" description="Basic and acidic residues" evidence="1">
    <location>
        <begin position="566"/>
        <end position="584"/>
    </location>
</feature>
<feature type="compositionally biased region" description="Polar residues" evidence="1">
    <location>
        <begin position="660"/>
        <end position="674"/>
    </location>
</feature>
<protein>
    <submittedName>
        <fullName evidence="2">Uncharacterized protein</fullName>
    </submittedName>
</protein>
<feature type="compositionally biased region" description="Polar residues" evidence="1">
    <location>
        <begin position="452"/>
        <end position="488"/>
    </location>
</feature>
<feature type="region of interest" description="Disordered" evidence="1">
    <location>
        <begin position="289"/>
        <end position="681"/>
    </location>
</feature>
<evidence type="ECO:0000313" key="2">
    <source>
        <dbReference type="EMBL" id="KAK7110855.1"/>
    </source>
</evidence>
<feature type="compositionally biased region" description="Polar residues" evidence="1">
    <location>
        <begin position="414"/>
        <end position="431"/>
    </location>
</feature>
<dbReference type="EMBL" id="JBAMIC010000003">
    <property type="protein sequence ID" value="KAK7110855.1"/>
    <property type="molecule type" value="Genomic_DNA"/>
</dbReference>
<feature type="compositionally biased region" description="Acidic residues" evidence="1">
    <location>
        <begin position="326"/>
        <end position="343"/>
    </location>
</feature>
<feature type="compositionally biased region" description="Basic and acidic residues" evidence="1">
    <location>
        <begin position="385"/>
        <end position="410"/>
    </location>
</feature>
<dbReference type="Proteomes" id="UP001374579">
    <property type="component" value="Unassembled WGS sequence"/>
</dbReference>
<comment type="caution">
    <text evidence="2">The sequence shown here is derived from an EMBL/GenBank/DDBJ whole genome shotgun (WGS) entry which is preliminary data.</text>
</comment>
<sequence length="681" mass="75628">MMQMEMMPPQPADFPSAIQLARMSDLVMNNNILHRMVRPTEQGTEVVSVNRLVNVVPFRRIYRFDRKDELNEFCNQLLRRPLVLQPVVHFGRGLGNNGSMACGLCYKDDKWVMLVNQTHPKILSRLQMGLDAAKSAMAKGRSFEIKFAFSKLVEQVYKETLSRKEQDNASALDLLISYFRFAQWEYGDLIVRYYGYAASMGRSGGLMEMPTLNLTFNFEDLIYQEIAWKTLGAQHFPRPHLSAVTEDEIRESLPAWTVNGVSPLENIGEAAPAANYSYAQAGRLYESFRKKKRRPRGELGDIAEGGAPSGVRPTMNDGIELRVPDLEDEDEWQQQQEYDEEYDDGRHGYGAGAKPQAAGYGGQGGYQNPSAYSQDPNPVDDDGFYEEKGAKPKRGSKYDSHGHMYPEIRVHTGKPQTPRGNNLYPSASPEVSQGPYPNAHPSRSPGPYANAKSPNPYANTPPTQSPSPYTNLNPAKSPSPYGNTSPRSPGQAPYTRPSPTQDSGDYTPLPEQFTRLHMQQGSDRSSRSETGSTVADSGICSDSDGHVRDGSYDSAPYAKNSPPHRFAMDNHGFQHEEPDVNEAMRKHKELIAKMVGGAQPEADPGYHDRQQRHTSQSSDKYSDGYYGNKSAPVPSPYSKGGAASTRSPYGHHGHAGVHYSKTNGYSSNLQSTREQVGESFI</sequence>
<reference evidence="2 3" key="1">
    <citation type="submission" date="2024-02" db="EMBL/GenBank/DDBJ databases">
        <title>Chromosome-scale genome assembly of the rough periwinkle Littorina saxatilis.</title>
        <authorList>
            <person name="De Jode A."/>
            <person name="Faria R."/>
            <person name="Formenti G."/>
            <person name="Sims Y."/>
            <person name="Smith T.P."/>
            <person name="Tracey A."/>
            <person name="Wood J.M.D."/>
            <person name="Zagrodzka Z.B."/>
            <person name="Johannesson K."/>
            <person name="Butlin R.K."/>
            <person name="Leder E.H."/>
        </authorList>
    </citation>
    <scope>NUCLEOTIDE SEQUENCE [LARGE SCALE GENOMIC DNA]</scope>
    <source>
        <strain evidence="2">Snail1</strain>
        <tissue evidence="2">Muscle</tissue>
    </source>
</reference>
<evidence type="ECO:0000313" key="3">
    <source>
        <dbReference type="Proteomes" id="UP001374579"/>
    </source>
</evidence>
<organism evidence="2 3">
    <name type="scientific">Littorina saxatilis</name>
    <dbReference type="NCBI Taxonomy" id="31220"/>
    <lineage>
        <taxon>Eukaryota</taxon>
        <taxon>Metazoa</taxon>
        <taxon>Spiralia</taxon>
        <taxon>Lophotrochozoa</taxon>
        <taxon>Mollusca</taxon>
        <taxon>Gastropoda</taxon>
        <taxon>Caenogastropoda</taxon>
        <taxon>Littorinimorpha</taxon>
        <taxon>Littorinoidea</taxon>
        <taxon>Littorinidae</taxon>
        <taxon>Littorina</taxon>
    </lineage>
</organism>
<evidence type="ECO:0000256" key="1">
    <source>
        <dbReference type="SAM" id="MobiDB-lite"/>
    </source>
</evidence>
<feature type="compositionally biased region" description="Polar residues" evidence="1">
    <location>
        <begin position="517"/>
        <end position="535"/>
    </location>
</feature>
<gene>
    <name evidence="2" type="ORF">V1264_014663</name>
</gene>
<name>A0AAN9GL95_9CAEN</name>
<keyword evidence="3" id="KW-1185">Reference proteome</keyword>
<accession>A0AAN9GL95</accession>